<proteinExistence type="predicted"/>
<dbReference type="EMBL" id="WJXW01000009">
    <property type="protein sequence ID" value="KAF9733431.1"/>
    <property type="molecule type" value="Genomic_DNA"/>
</dbReference>
<evidence type="ECO:0000313" key="1">
    <source>
        <dbReference type="EMBL" id="KAF9733431.1"/>
    </source>
</evidence>
<reference evidence="1" key="1">
    <citation type="journal article" date="2020" name="Mol. Plant Microbe Interact.">
        <title>Genome Sequence of the Biocontrol Agent Coniothyrium minitans strain Conio (IMI 134523).</title>
        <authorList>
            <person name="Patel D."/>
            <person name="Shittu T.A."/>
            <person name="Baroncelli R."/>
            <person name="Muthumeenakshi S."/>
            <person name="Osborne T.H."/>
            <person name="Janganan T.K."/>
            <person name="Sreenivasaprasad S."/>
        </authorList>
    </citation>
    <scope>NUCLEOTIDE SEQUENCE</scope>
    <source>
        <strain evidence="1">Conio</strain>
    </source>
</reference>
<accession>A0A9P6GD13</accession>
<dbReference type="OrthoDB" id="3763763at2759"/>
<comment type="caution">
    <text evidence="1">The sequence shown here is derived from an EMBL/GenBank/DDBJ whole genome shotgun (WGS) entry which is preliminary data.</text>
</comment>
<gene>
    <name evidence="1" type="ORF">PMIN01_09114</name>
</gene>
<organism evidence="1 2">
    <name type="scientific">Paraphaeosphaeria minitans</name>
    <dbReference type="NCBI Taxonomy" id="565426"/>
    <lineage>
        <taxon>Eukaryota</taxon>
        <taxon>Fungi</taxon>
        <taxon>Dikarya</taxon>
        <taxon>Ascomycota</taxon>
        <taxon>Pezizomycotina</taxon>
        <taxon>Dothideomycetes</taxon>
        <taxon>Pleosporomycetidae</taxon>
        <taxon>Pleosporales</taxon>
        <taxon>Massarineae</taxon>
        <taxon>Didymosphaeriaceae</taxon>
        <taxon>Paraphaeosphaeria</taxon>
    </lineage>
</organism>
<name>A0A9P6GD13_9PLEO</name>
<dbReference type="Proteomes" id="UP000756921">
    <property type="component" value="Unassembled WGS sequence"/>
</dbReference>
<sequence>MALINQNNETFLMDKDRYELTETPTANLADIASDMSASDWEHEAAGLFKLSAELRNKIYKYDLNSDNRLLSCVIKPKPVRYPKVTEYKLRARLRRTVTNLAFNQLQFVNRQLCHETAALELKLNVIHFPDDIDDQGTKNPLQIVHEFRAASSPRKSSWLSGIRVRS</sequence>
<evidence type="ECO:0000313" key="2">
    <source>
        <dbReference type="Proteomes" id="UP000756921"/>
    </source>
</evidence>
<keyword evidence="2" id="KW-1185">Reference proteome</keyword>
<dbReference type="AlphaFoldDB" id="A0A9P6GD13"/>
<protein>
    <submittedName>
        <fullName evidence="1">Uncharacterized protein</fullName>
    </submittedName>
</protein>